<gene>
    <name evidence="2" type="ORF">SAMN05444394_2302</name>
</gene>
<reference evidence="3" key="1">
    <citation type="submission" date="2016-11" db="EMBL/GenBank/DDBJ databases">
        <authorList>
            <person name="Varghese N."/>
            <person name="Submissions S."/>
        </authorList>
    </citation>
    <scope>NUCLEOTIDE SEQUENCE [LARGE SCALE GENOMIC DNA]</scope>
    <source>
        <strain evidence="3">DSM 15292</strain>
    </source>
</reference>
<keyword evidence="3" id="KW-1185">Reference proteome</keyword>
<feature type="transmembrane region" description="Helical" evidence="1">
    <location>
        <begin position="82"/>
        <end position="112"/>
    </location>
</feature>
<organism evidence="2 3">
    <name type="scientific">Algoriphagus halophilus</name>
    <dbReference type="NCBI Taxonomy" id="226505"/>
    <lineage>
        <taxon>Bacteria</taxon>
        <taxon>Pseudomonadati</taxon>
        <taxon>Bacteroidota</taxon>
        <taxon>Cytophagia</taxon>
        <taxon>Cytophagales</taxon>
        <taxon>Cyclobacteriaceae</taxon>
        <taxon>Algoriphagus</taxon>
    </lineage>
</organism>
<dbReference type="AlphaFoldDB" id="A0A1N6EMF6"/>
<protein>
    <submittedName>
        <fullName evidence="2">Uncharacterized membrane protein</fullName>
    </submittedName>
</protein>
<dbReference type="Pfam" id="PF06695">
    <property type="entry name" value="Sm_multidrug_ex"/>
    <property type="match status" value="1"/>
</dbReference>
<keyword evidence="1" id="KW-0472">Membrane</keyword>
<sequence>MLWSVSPFGEAKFGIPYALLNGVNIYLTFVCCFVANILVFPVMNFFLQVVNRYLLKWYHYKKAAIFVGRRTKAGAGKNVEKYGFWGLMVFVSIPFPGTGVYAGTIASFLFGLDRRKAFFANAAGIFISCMIVWITTLAAMKGFKV</sequence>
<evidence type="ECO:0000313" key="2">
    <source>
        <dbReference type="EMBL" id="SIN84130.1"/>
    </source>
</evidence>
<keyword evidence="1" id="KW-0812">Transmembrane</keyword>
<keyword evidence="1" id="KW-1133">Transmembrane helix</keyword>
<feature type="transmembrane region" description="Helical" evidence="1">
    <location>
        <begin position="118"/>
        <end position="140"/>
    </location>
</feature>
<dbReference type="EMBL" id="FSRC01000001">
    <property type="protein sequence ID" value="SIN84130.1"/>
    <property type="molecule type" value="Genomic_DNA"/>
</dbReference>
<dbReference type="Proteomes" id="UP000185221">
    <property type="component" value="Unassembled WGS sequence"/>
</dbReference>
<dbReference type="InterPro" id="IPR009577">
    <property type="entry name" value="Sm_multidrug_ex"/>
</dbReference>
<accession>A0A1N6EMF6</accession>
<evidence type="ECO:0000313" key="3">
    <source>
        <dbReference type="Proteomes" id="UP000185221"/>
    </source>
</evidence>
<evidence type="ECO:0000256" key="1">
    <source>
        <dbReference type="SAM" id="Phobius"/>
    </source>
</evidence>
<dbReference type="RefSeq" id="WP_074224949.1">
    <property type="nucleotide sequence ID" value="NZ_FSRC01000001.1"/>
</dbReference>
<proteinExistence type="predicted"/>
<feature type="transmembrane region" description="Helical" evidence="1">
    <location>
        <begin position="25"/>
        <end position="47"/>
    </location>
</feature>
<name>A0A1N6EMF6_9BACT</name>